<keyword evidence="5" id="KW-1185">Reference proteome</keyword>
<dbReference type="InterPro" id="IPR003660">
    <property type="entry name" value="HAMP_dom"/>
</dbReference>
<dbReference type="SUPFAM" id="SSF103190">
    <property type="entry name" value="Sensory domain-like"/>
    <property type="match status" value="1"/>
</dbReference>
<dbReference type="SMART" id="SM00304">
    <property type="entry name" value="HAMP"/>
    <property type="match status" value="1"/>
</dbReference>
<protein>
    <submittedName>
        <fullName evidence="4">SpoIIE family protein phosphatase</fullName>
    </submittedName>
</protein>
<feature type="domain" description="HAMP" evidence="3">
    <location>
        <begin position="412"/>
        <end position="464"/>
    </location>
</feature>
<name>A0A7K3NTW4_9BACT</name>
<feature type="transmembrane region" description="Helical" evidence="2">
    <location>
        <begin position="394"/>
        <end position="414"/>
    </location>
</feature>
<dbReference type="SUPFAM" id="SSF81606">
    <property type="entry name" value="PP2C-like"/>
    <property type="match status" value="1"/>
</dbReference>
<keyword evidence="2" id="KW-0812">Transmembrane</keyword>
<dbReference type="RefSeq" id="WP_163303769.1">
    <property type="nucleotide sequence ID" value="NZ_JAAGRQ010000129.1"/>
</dbReference>
<organism evidence="4 5">
    <name type="scientific">Desulfolutivibrio sulfodismutans</name>
    <dbReference type="NCBI Taxonomy" id="63561"/>
    <lineage>
        <taxon>Bacteria</taxon>
        <taxon>Pseudomonadati</taxon>
        <taxon>Thermodesulfobacteriota</taxon>
        <taxon>Desulfovibrionia</taxon>
        <taxon>Desulfovibrionales</taxon>
        <taxon>Desulfovibrionaceae</taxon>
        <taxon>Desulfolutivibrio</taxon>
    </lineage>
</organism>
<dbReference type="Pfam" id="PF07228">
    <property type="entry name" value="SpoIIE"/>
    <property type="match status" value="1"/>
</dbReference>
<dbReference type="GO" id="GO:0007165">
    <property type="term" value="P:signal transduction"/>
    <property type="evidence" value="ECO:0007669"/>
    <property type="project" value="InterPro"/>
</dbReference>
<dbReference type="AlphaFoldDB" id="A0A7K3NTW4"/>
<evidence type="ECO:0000313" key="4">
    <source>
        <dbReference type="EMBL" id="NDY58699.1"/>
    </source>
</evidence>
<dbReference type="InterPro" id="IPR029151">
    <property type="entry name" value="Sensor-like_sf"/>
</dbReference>
<dbReference type="EMBL" id="JAAGRQ010000129">
    <property type="protein sequence ID" value="NDY58699.1"/>
    <property type="molecule type" value="Genomic_DNA"/>
</dbReference>
<sequence>MRIRWKLLIFLLILVLPPIFLVRWYSIRETRALGTELAASAAEVMRDTANRELSQTVNLFAEAVNDTRDVLELALTLQAREAERLLAERPRHIEPIFFDTDYDRRDPRIGVLEPPRVLSDSSAAHTAKSDIAISIDHLVFRLSPDADMPAALKDAQALTRLLPVFRIIYLRHDDLMLWSYVSLDNGLHCAYPGHGGYPPDYDPRRREWYTQAKAQGRPVWNIMVDANTHQAIATLSMPIHGPSGAIIGVTGVDFPLDTLLLESDLSRRWTPAVRSMLLRPATEADGDPDAMVIVAMRDYMEHDTDWKTPLALERLEKEEPAAVAAMRQDIKDGRQGIVEMPYRGVPSVWAFKPVIEDGLTLAVIVPSEVIVASSRHAEDSVMERTKRMLRDTSVFALVINLLLVAAAAVASLAVTRPIARLARAAGKIAEGDLSARAEVKSHDELGDLAKAFNAMAPKLLERVKLKNDMALAMEVQRNLLPERPPVIPGMDIAAVCQFCDETGGDYYDFLSFSRERGDTCDVVLGDVTGHGISAALFMATGRALLHARADEDPDPARCITMVNRLLCRDTQLSGRFITLFFLSINLATGMLTWVRAGHDPALIYDPGKDDFDELMGAGIPLGVEESWEYGDNSHAGITAGQLLVLGTDGIWEAMNPAGEMFGKERFKDILRANASRTAQEVVDAVVAAVMAFVSPGRPEDDLTLVVIKALR</sequence>
<proteinExistence type="predicted"/>
<dbReference type="PANTHER" id="PTHR43156">
    <property type="entry name" value="STAGE II SPORULATION PROTEIN E-RELATED"/>
    <property type="match status" value="1"/>
</dbReference>
<feature type="transmembrane region" description="Helical" evidence="2">
    <location>
        <begin position="576"/>
        <end position="594"/>
    </location>
</feature>
<dbReference type="Gene3D" id="3.30.450.20">
    <property type="entry name" value="PAS domain"/>
    <property type="match status" value="1"/>
</dbReference>
<dbReference type="SUPFAM" id="SSF158472">
    <property type="entry name" value="HAMP domain-like"/>
    <property type="match status" value="1"/>
</dbReference>
<dbReference type="Proteomes" id="UP000469724">
    <property type="component" value="Unassembled WGS sequence"/>
</dbReference>
<reference evidence="4 5" key="1">
    <citation type="submission" date="2020-02" db="EMBL/GenBank/DDBJ databases">
        <title>Comparative genomics of sulfur disproportionating microorganisms.</title>
        <authorList>
            <person name="Ward L.M."/>
            <person name="Bertran E."/>
            <person name="Johnston D.T."/>
        </authorList>
    </citation>
    <scope>NUCLEOTIDE SEQUENCE [LARGE SCALE GENOMIC DNA]</scope>
    <source>
        <strain evidence="4 5">DSM 3696</strain>
    </source>
</reference>
<gene>
    <name evidence="4" type="ORF">G3N56_18340</name>
</gene>
<comment type="caution">
    <text evidence="4">The sequence shown here is derived from an EMBL/GenBank/DDBJ whole genome shotgun (WGS) entry which is preliminary data.</text>
</comment>
<dbReference type="InterPro" id="IPR052016">
    <property type="entry name" value="Bact_Sigma-Reg"/>
</dbReference>
<dbReference type="SMART" id="SM00331">
    <property type="entry name" value="PP2C_SIG"/>
    <property type="match status" value="1"/>
</dbReference>
<evidence type="ECO:0000313" key="5">
    <source>
        <dbReference type="Proteomes" id="UP000469724"/>
    </source>
</evidence>
<evidence type="ECO:0000259" key="3">
    <source>
        <dbReference type="PROSITE" id="PS50885"/>
    </source>
</evidence>
<dbReference type="InterPro" id="IPR001932">
    <property type="entry name" value="PPM-type_phosphatase-like_dom"/>
</dbReference>
<accession>A0A7K3NTW4</accession>
<dbReference type="GO" id="GO:0016020">
    <property type="term" value="C:membrane"/>
    <property type="evidence" value="ECO:0007669"/>
    <property type="project" value="InterPro"/>
</dbReference>
<dbReference type="PANTHER" id="PTHR43156:SF2">
    <property type="entry name" value="STAGE II SPORULATION PROTEIN E"/>
    <property type="match status" value="1"/>
</dbReference>
<dbReference type="Gene3D" id="6.10.340.10">
    <property type="match status" value="1"/>
</dbReference>
<dbReference type="Gene3D" id="3.60.40.10">
    <property type="entry name" value="PPM-type phosphatase domain"/>
    <property type="match status" value="1"/>
</dbReference>
<evidence type="ECO:0000256" key="1">
    <source>
        <dbReference type="ARBA" id="ARBA00022801"/>
    </source>
</evidence>
<dbReference type="GO" id="GO:0016791">
    <property type="term" value="F:phosphatase activity"/>
    <property type="evidence" value="ECO:0007669"/>
    <property type="project" value="TreeGrafter"/>
</dbReference>
<keyword evidence="2" id="KW-1133">Transmembrane helix</keyword>
<dbReference type="Pfam" id="PF00672">
    <property type="entry name" value="HAMP"/>
    <property type="match status" value="1"/>
</dbReference>
<evidence type="ECO:0000256" key="2">
    <source>
        <dbReference type="SAM" id="Phobius"/>
    </source>
</evidence>
<dbReference type="CDD" id="cd06225">
    <property type="entry name" value="HAMP"/>
    <property type="match status" value="1"/>
</dbReference>
<keyword evidence="1" id="KW-0378">Hydrolase</keyword>
<keyword evidence="2" id="KW-0472">Membrane</keyword>
<dbReference type="InterPro" id="IPR036457">
    <property type="entry name" value="PPM-type-like_dom_sf"/>
</dbReference>
<dbReference type="CDD" id="cd12913">
    <property type="entry name" value="PDC1_MCP_like"/>
    <property type="match status" value="1"/>
</dbReference>
<dbReference type="PROSITE" id="PS50885">
    <property type="entry name" value="HAMP"/>
    <property type="match status" value="1"/>
</dbReference>